<dbReference type="InterPro" id="IPR052350">
    <property type="entry name" value="Metallo-dep_Lactonases"/>
</dbReference>
<organism evidence="2 3">
    <name type="scientific">Nocardia iowensis</name>
    <dbReference type="NCBI Taxonomy" id="204891"/>
    <lineage>
        <taxon>Bacteria</taxon>
        <taxon>Bacillati</taxon>
        <taxon>Actinomycetota</taxon>
        <taxon>Actinomycetes</taxon>
        <taxon>Mycobacteriales</taxon>
        <taxon>Nocardiaceae</taxon>
        <taxon>Nocardia</taxon>
    </lineage>
</organism>
<evidence type="ECO:0000313" key="3">
    <source>
        <dbReference type="Proteomes" id="UP000694257"/>
    </source>
</evidence>
<evidence type="ECO:0000259" key="1">
    <source>
        <dbReference type="Pfam" id="PF04909"/>
    </source>
</evidence>
<feature type="domain" description="Amidohydrolase-related" evidence="1">
    <location>
        <begin position="42"/>
        <end position="352"/>
    </location>
</feature>
<dbReference type="Proteomes" id="UP000694257">
    <property type="component" value="Chromosome"/>
</dbReference>
<proteinExistence type="predicted"/>
<dbReference type="Pfam" id="PF04909">
    <property type="entry name" value="Amidohydro_2"/>
    <property type="match status" value="1"/>
</dbReference>
<evidence type="ECO:0000313" key="2">
    <source>
        <dbReference type="EMBL" id="QXN95924.1"/>
    </source>
</evidence>
<gene>
    <name evidence="2" type="ORF">KV110_31950</name>
</gene>
<dbReference type="PANTHER" id="PTHR43569:SF1">
    <property type="entry name" value="BLL3371 PROTEIN"/>
    <property type="match status" value="1"/>
</dbReference>
<protein>
    <submittedName>
        <fullName evidence="2">Amidohydrolase family protein</fullName>
    </submittedName>
</protein>
<dbReference type="InterPro" id="IPR006680">
    <property type="entry name" value="Amidohydro-rel"/>
</dbReference>
<dbReference type="EMBL" id="CP078145">
    <property type="protein sequence ID" value="QXN95924.1"/>
    <property type="molecule type" value="Genomic_DNA"/>
</dbReference>
<keyword evidence="3" id="KW-1185">Reference proteome</keyword>
<sequence>MTNAPVSRTTRPTEFGRIFPPDENWLAQQAPEDILLPELPIIDPHHHLWYHPGFRYLLEEFAADTGSGHRVIGTVHAECMSAYRADGPTELRPVGETECIATLAAASDAAGGPTRVAAGIIGRADFDLGPDIVDNVIEHHITAGQGRFRGLRYAASWDASAAIKLGHPGARPHMLAEPAVRDCARVVADRDLTLDLWILFPQLADAAELADAIPDLRLVLNHCGAPLGFGPYAVDRDEHFATWERGIREVARRPNVVCKLGGLLATAAAYDYRIAPMPPTSEELAARWRPWFDTCIDAFGPQRCMFESNFPVEKMGTGYATLWNTFKRLASGASHTELTSMFSETARRTYRLAR</sequence>
<reference evidence="2 3" key="1">
    <citation type="submission" date="2021-07" db="EMBL/GenBank/DDBJ databases">
        <title>Whole Genome Sequence of Nocardia Iowensis.</title>
        <authorList>
            <person name="Lamm A."/>
            <person name="Collins-Fairclough A.M."/>
            <person name="Bunk B."/>
            <person name="Sproer C."/>
        </authorList>
    </citation>
    <scope>NUCLEOTIDE SEQUENCE [LARGE SCALE GENOMIC DNA]</scope>
    <source>
        <strain evidence="2 3">NRRL 5646</strain>
    </source>
</reference>
<name>A0ABX8S1W8_NOCIO</name>
<dbReference type="PANTHER" id="PTHR43569">
    <property type="entry name" value="AMIDOHYDROLASE"/>
    <property type="match status" value="1"/>
</dbReference>
<accession>A0ABX8S1W8</accession>